<dbReference type="InterPro" id="IPR028919">
    <property type="entry name" value="Viral_movement"/>
</dbReference>
<accession>A0AAD8ICI7</accession>
<feature type="compositionally biased region" description="Low complexity" evidence="1">
    <location>
        <begin position="8"/>
        <end position="24"/>
    </location>
</feature>
<dbReference type="EMBL" id="JAUIZM010000005">
    <property type="protein sequence ID" value="KAK1382559.1"/>
    <property type="molecule type" value="Genomic_DNA"/>
</dbReference>
<dbReference type="PANTHER" id="PTHR48435">
    <property type="entry name" value="POLYPROTEIN"/>
    <property type="match status" value="1"/>
</dbReference>
<keyword evidence="3" id="KW-1185">Reference proteome</keyword>
<reference evidence="2" key="1">
    <citation type="submission" date="2023-02" db="EMBL/GenBank/DDBJ databases">
        <title>Genome of toxic invasive species Heracleum sosnowskyi carries increased number of genes despite the absence of recent whole-genome duplications.</title>
        <authorList>
            <person name="Schelkunov M."/>
            <person name="Shtratnikova V."/>
            <person name="Makarenko M."/>
            <person name="Klepikova A."/>
            <person name="Omelchenko D."/>
            <person name="Novikova G."/>
            <person name="Obukhova E."/>
            <person name="Bogdanov V."/>
            <person name="Penin A."/>
            <person name="Logacheva M."/>
        </authorList>
    </citation>
    <scope>NUCLEOTIDE SEQUENCE</scope>
    <source>
        <strain evidence="2">Hsosn_3</strain>
        <tissue evidence="2">Leaf</tissue>
    </source>
</reference>
<organism evidence="2 3">
    <name type="scientific">Heracleum sosnowskyi</name>
    <dbReference type="NCBI Taxonomy" id="360622"/>
    <lineage>
        <taxon>Eukaryota</taxon>
        <taxon>Viridiplantae</taxon>
        <taxon>Streptophyta</taxon>
        <taxon>Embryophyta</taxon>
        <taxon>Tracheophyta</taxon>
        <taxon>Spermatophyta</taxon>
        <taxon>Magnoliopsida</taxon>
        <taxon>eudicotyledons</taxon>
        <taxon>Gunneridae</taxon>
        <taxon>Pentapetalae</taxon>
        <taxon>asterids</taxon>
        <taxon>campanulids</taxon>
        <taxon>Apiales</taxon>
        <taxon>Apiaceae</taxon>
        <taxon>Apioideae</taxon>
        <taxon>apioid superclade</taxon>
        <taxon>Tordylieae</taxon>
        <taxon>Tordyliinae</taxon>
        <taxon>Heracleum</taxon>
    </lineage>
</organism>
<evidence type="ECO:0000313" key="2">
    <source>
        <dbReference type="EMBL" id="KAK1382559.1"/>
    </source>
</evidence>
<keyword evidence="2" id="KW-0813">Transport</keyword>
<dbReference type="GO" id="GO:0046740">
    <property type="term" value="P:transport of virus in host, cell to cell"/>
    <property type="evidence" value="ECO:0007669"/>
    <property type="project" value="UniProtKB-KW"/>
</dbReference>
<feature type="region of interest" description="Disordered" evidence="1">
    <location>
        <begin position="1"/>
        <end position="24"/>
    </location>
</feature>
<gene>
    <name evidence="2" type="ORF">POM88_020294</name>
</gene>
<comment type="caution">
    <text evidence="2">The sequence shown here is derived from an EMBL/GenBank/DDBJ whole genome shotgun (WGS) entry which is preliminary data.</text>
</comment>
<dbReference type="PANTHER" id="PTHR48435:SF1">
    <property type="entry name" value="POLYPROTEIN"/>
    <property type="match status" value="1"/>
</dbReference>
<dbReference type="InterPro" id="IPR053098">
    <property type="entry name" value="Petuviruses_polyprotein"/>
</dbReference>
<sequence>MASPKHLSPSSSFSSSRNSVSSSKSKNNDFLYIVDYHKDDSKIPITELPLLNPYRTFTKKHYPVSRVVKQVFSPSRKIKAKELVLASKLEQVPIPSTEAEQIFPIQLEDSLPAQWHAHGYSHLHFGAVRMALTLHRRKGLPVVARMALLDTRFEQYAHACIAIVHTTLNAGTVFITLFPNFNMRLDDLHIYDNLKVQLQIIGAPQVAGTFMATLHYQMAYRVQNHSFDLSLPRETNEALFLEIDAQSSSSCIHVPKQIPKDELVKLLPESWITHYEKIQKDNQPIHSVKSSIFRNKEGAVEIIFNKDDSASKTSIFSSEINMIQEDVPIHSFNAKGRPSYEFKDEDGHIYGGICNCNACLDA</sequence>
<name>A0AAD8ICI7_9APIA</name>
<protein>
    <submittedName>
        <fullName evidence="2">Viral movement protein</fullName>
    </submittedName>
</protein>
<dbReference type="Proteomes" id="UP001237642">
    <property type="component" value="Unassembled WGS sequence"/>
</dbReference>
<dbReference type="AlphaFoldDB" id="A0AAD8ICI7"/>
<reference evidence="2" key="2">
    <citation type="submission" date="2023-05" db="EMBL/GenBank/DDBJ databases">
        <authorList>
            <person name="Schelkunov M.I."/>
        </authorList>
    </citation>
    <scope>NUCLEOTIDE SEQUENCE</scope>
    <source>
        <strain evidence="2">Hsosn_3</strain>
        <tissue evidence="2">Leaf</tissue>
    </source>
</reference>
<evidence type="ECO:0000313" key="3">
    <source>
        <dbReference type="Proteomes" id="UP001237642"/>
    </source>
</evidence>
<keyword evidence="2" id="KW-0916">Viral movement protein</keyword>
<dbReference type="Pfam" id="PF01107">
    <property type="entry name" value="MP"/>
    <property type="match status" value="1"/>
</dbReference>
<evidence type="ECO:0000256" key="1">
    <source>
        <dbReference type="SAM" id="MobiDB-lite"/>
    </source>
</evidence>
<proteinExistence type="predicted"/>